<comment type="caution">
    <text evidence="2">The sequence shown here is derived from an EMBL/GenBank/DDBJ whole genome shotgun (WGS) entry which is preliminary data.</text>
</comment>
<name>A0AAV4LJZ3_9BACL</name>
<evidence type="ECO:0000313" key="2">
    <source>
        <dbReference type="EMBL" id="GIM48081.1"/>
    </source>
</evidence>
<dbReference type="Gene3D" id="3.60.15.10">
    <property type="entry name" value="Ribonuclease Z/Hydroxyacylglutathione hydrolase-like"/>
    <property type="match status" value="1"/>
</dbReference>
<dbReference type="RefSeq" id="WP_282200991.1">
    <property type="nucleotide sequence ID" value="NZ_BOQE01000001.1"/>
</dbReference>
<evidence type="ECO:0000259" key="1">
    <source>
        <dbReference type="SMART" id="SM00849"/>
    </source>
</evidence>
<dbReference type="EMBL" id="BOQE01000001">
    <property type="protein sequence ID" value="GIM48081.1"/>
    <property type="molecule type" value="Genomic_DNA"/>
</dbReference>
<dbReference type="AlphaFoldDB" id="A0AAV4LJZ3"/>
<sequence length="329" mass="37793">MQIDTSISTTVAGIHKLVIPTPFAVGPVNVYIVEGEAVTLFDVGPKTEEAWDSFTSQLKQVGFSLNDIDQVILTHHHVDHCGLLDILLEKRDIPVFGHPLGVPWVEQNDEFLRWHRNYFTEFYLKMGVEKGLLADTDRYYQMLDRLSCRVRLSNTLREGDQIPGMEGWKVYETPGHAQSHLVFHRESDGVLLGGDHIIKHISSNAILESPLRRGEERPKTLLQYRESLLRCKHLDVTIVFSGHGDEVHDMQALIDRRIQEQEVRAQKIRGWLVHEPLTPYQICQRMFPGVYQKELALTMSEVIGYLDLLIEQDRITEEQSGGLFRYKAL</sequence>
<reference evidence="2" key="1">
    <citation type="journal article" date="2023" name="Int. J. Syst. Evol. Microbiol.">
        <title>Collibacillus ludicampi gen. nov., sp. nov., a new soil bacterium of the family Alicyclobacillaceae.</title>
        <authorList>
            <person name="Jojima T."/>
            <person name="Ioku Y."/>
            <person name="Fukuta Y."/>
            <person name="Shirasaka N."/>
            <person name="Matsumura Y."/>
            <person name="Mori M."/>
        </authorList>
    </citation>
    <scope>NUCLEOTIDE SEQUENCE</scope>
    <source>
        <strain evidence="2">TP075</strain>
    </source>
</reference>
<dbReference type="Proteomes" id="UP001057291">
    <property type="component" value="Unassembled WGS sequence"/>
</dbReference>
<keyword evidence="3" id="KW-1185">Reference proteome</keyword>
<feature type="domain" description="Metallo-beta-lactamase" evidence="1">
    <location>
        <begin position="27"/>
        <end position="243"/>
    </location>
</feature>
<dbReference type="SMART" id="SM00849">
    <property type="entry name" value="Lactamase_B"/>
    <property type="match status" value="1"/>
</dbReference>
<dbReference type="Pfam" id="PF00753">
    <property type="entry name" value="Lactamase_B"/>
    <property type="match status" value="1"/>
</dbReference>
<dbReference type="SUPFAM" id="SSF56281">
    <property type="entry name" value="Metallo-hydrolase/oxidoreductase"/>
    <property type="match status" value="1"/>
</dbReference>
<dbReference type="InterPro" id="IPR036866">
    <property type="entry name" value="RibonucZ/Hydroxyglut_hydro"/>
</dbReference>
<dbReference type="InterPro" id="IPR001279">
    <property type="entry name" value="Metallo-B-lactamas"/>
</dbReference>
<proteinExistence type="predicted"/>
<dbReference type="InterPro" id="IPR050662">
    <property type="entry name" value="Sec-metab_biosynth-thioest"/>
</dbReference>
<evidence type="ECO:0000313" key="3">
    <source>
        <dbReference type="Proteomes" id="UP001057291"/>
    </source>
</evidence>
<dbReference type="PANTHER" id="PTHR23131:SF4">
    <property type="entry name" value="METALLO-BETA-LACTAMASE SUPERFAMILY POTEIN"/>
    <property type="match status" value="1"/>
</dbReference>
<gene>
    <name evidence="2" type="ORF">DNHGIG_36300</name>
</gene>
<keyword evidence="2" id="KW-0378">Hydrolase</keyword>
<protein>
    <submittedName>
        <fullName evidence="2">Hydrolase</fullName>
    </submittedName>
</protein>
<accession>A0AAV4LJZ3</accession>
<dbReference type="GO" id="GO:0016787">
    <property type="term" value="F:hydrolase activity"/>
    <property type="evidence" value="ECO:0007669"/>
    <property type="project" value="UniProtKB-KW"/>
</dbReference>
<dbReference type="PANTHER" id="PTHR23131">
    <property type="entry name" value="ENDORIBONUCLEASE LACTB2"/>
    <property type="match status" value="1"/>
</dbReference>
<organism evidence="2 3">
    <name type="scientific">Collibacillus ludicampi</name>
    <dbReference type="NCBI Taxonomy" id="2771369"/>
    <lineage>
        <taxon>Bacteria</taxon>
        <taxon>Bacillati</taxon>
        <taxon>Bacillota</taxon>
        <taxon>Bacilli</taxon>
        <taxon>Bacillales</taxon>
        <taxon>Alicyclobacillaceae</taxon>
        <taxon>Collibacillus</taxon>
    </lineage>
</organism>